<comment type="caution">
    <text evidence="8">The sequence shown here is derived from an EMBL/GenBank/DDBJ whole genome shotgun (WGS) entry which is preliminary data.</text>
</comment>
<dbReference type="PROSITE" id="PS50026">
    <property type="entry name" value="EGF_3"/>
    <property type="match status" value="1"/>
</dbReference>
<dbReference type="SUPFAM" id="SSF57196">
    <property type="entry name" value="EGF/Laminin"/>
    <property type="match status" value="1"/>
</dbReference>
<dbReference type="PROSITE" id="PS00022">
    <property type="entry name" value="EGF_1"/>
    <property type="match status" value="1"/>
</dbReference>
<feature type="binding site" evidence="2">
    <location>
        <position position="571"/>
    </location>
    <ligand>
        <name>Zn(2+)</name>
        <dbReference type="ChEBI" id="CHEBI:29105"/>
        <note>catalytic</note>
    </ligand>
</feature>
<keyword evidence="1" id="KW-1015">Disulfide bond</keyword>
<dbReference type="InterPro" id="IPR003582">
    <property type="entry name" value="ShKT_dom"/>
</dbReference>
<dbReference type="Pfam" id="PF01421">
    <property type="entry name" value="Reprolysin"/>
    <property type="match status" value="1"/>
</dbReference>
<evidence type="ECO:0000256" key="1">
    <source>
        <dbReference type="PROSITE-ProRule" id="PRU00076"/>
    </source>
</evidence>
<feature type="chain" id="PRO_5029713372" evidence="4">
    <location>
        <begin position="18"/>
        <end position="1010"/>
    </location>
</feature>
<dbReference type="OrthoDB" id="10035764at2759"/>
<keyword evidence="2" id="KW-0479">Metal-binding</keyword>
<dbReference type="Gene3D" id="2.10.25.10">
    <property type="entry name" value="Laminin"/>
    <property type="match status" value="1"/>
</dbReference>
<feature type="region of interest" description="Disordered" evidence="3">
    <location>
        <begin position="27"/>
        <end position="163"/>
    </location>
</feature>
<dbReference type="GO" id="GO:0004222">
    <property type="term" value="F:metalloendopeptidase activity"/>
    <property type="evidence" value="ECO:0007669"/>
    <property type="project" value="InterPro"/>
</dbReference>
<evidence type="ECO:0000256" key="4">
    <source>
        <dbReference type="SAM" id="SignalP"/>
    </source>
</evidence>
<feature type="compositionally biased region" description="Polar residues" evidence="3">
    <location>
        <begin position="117"/>
        <end position="151"/>
    </location>
</feature>
<keyword evidence="4" id="KW-0732">Signal</keyword>
<dbReference type="CDD" id="cd00054">
    <property type="entry name" value="EGF_CA"/>
    <property type="match status" value="1"/>
</dbReference>
<feature type="region of interest" description="Disordered" evidence="3">
    <location>
        <begin position="319"/>
        <end position="339"/>
    </location>
</feature>
<evidence type="ECO:0000256" key="3">
    <source>
        <dbReference type="SAM" id="MobiDB-lite"/>
    </source>
</evidence>
<feature type="signal peptide" evidence="4">
    <location>
        <begin position="1"/>
        <end position="17"/>
    </location>
</feature>
<feature type="domain" description="Peptidase M12B" evidence="6">
    <location>
        <begin position="380"/>
        <end position="619"/>
    </location>
</feature>
<evidence type="ECO:0000259" key="7">
    <source>
        <dbReference type="PROSITE" id="PS51670"/>
    </source>
</evidence>
<feature type="binding site" evidence="2">
    <location>
        <position position="561"/>
    </location>
    <ligand>
        <name>Zn(2+)</name>
        <dbReference type="ChEBI" id="CHEBI:29105"/>
        <note>catalytic</note>
    </ligand>
</feature>
<feature type="domain" description="EGF-like" evidence="5">
    <location>
        <begin position="870"/>
        <end position="907"/>
    </location>
</feature>
<dbReference type="SMART" id="SM00254">
    <property type="entry name" value="ShKT"/>
    <property type="match status" value="2"/>
</dbReference>
<evidence type="ECO:0000259" key="5">
    <source>
        <dbReference type="PROSITE" id="PS50026"/>
    </source>
</evidence>
<dbReference type="PROSITE" id="PS01186">
    <property type="entry name" value="EGF_2"/>
    <property type="match status" value="1"/>
</dbReference>
<feature type="disulfide bond" evidence="1">
    <location>
        <begin position="897"/>
        <end position="906"/>
    </location>
</feature>
<sequence length="1010" mass="111016">MWMKALLVCSIFLIASGGVIKEDPTTPLVSSAPQATEVPDPVSNNADKEYNTTNTNDVDDNVEKEDTVSPTDISENASDSHSSETDEETTDGEIKSGENEHSEQTTLIETPEKEEQQSTPLPSTGDDTASSSTNLVTISGQTTTDSPIRNNGSIGTGGSSILPGWFEPKEKKQIILIKENERDDDILPKQIKSSFAVSKDESIKLNLKRVENIKAFPTILDEDEAKKILNNLFPSSIKGDGKPVFNLGVYQDKDNHAAMIVSGAKRGSVTLRSMEGKFVMKEKKYKLTKIEKKDFSNELNGFPENNDPVKDGVPHVIQPIGEDEEKPTNDNEPIPGGGSIVFGAGEGGLAIDSEEHSPPAASDDSTFASPTQTQTTCKDIHIEVMAVVPKDVYQFFYTREREAGRPHDFEIIKRLLQLHYAEIFNDADVVYKSIDARRWGICVTLWLSNLKFLVENSQDAALYRGSYLARGTSYETDVVDSDTILDNLGEWKVRQSYGWYKMDVIVLFTKRNLARKDQSAAGYSDVIIGTARWNGVCKFGKEGGLAVIEDIGSASWWPLAHEVAHVIGAVHDGSDSAVSCANDQMNIMAPVLRTRTPSQYEKAYKFSDCSIRDIKRLVTGEADKYKRTCLANKNCVSFNKQEVGTLDPSLGDNFRTKEYDLSITEQCKARFTLSHGACPESQRPWAVDICSHLYCSVPTDDPKVSKCVVHKLGAADRTPCGTLGNRWCYKGVCIDKSETPSAEEIGVCKSLQLPLGEECTTSDVGNDCSGSVIKTPYRCQTSIFKPLCCNSCRRYNLLGDFYDVKLTQETTKCKDTDTNCPNLVKKYTCDLIKDLCPVTCNACPTSTISPTANPFSTPVPTTVGPKYTHRPGPCNPNPCQNNAECLESVGGGYFCDCPRGYDGYDCQISMFENGCRDDSVLCKREQRSYLCEDKVRRLQCRLTCSLCSLDSQIGPVCADAPTIAGLDCNKIVSDNCDSCTAGTFYRSQCCKSCQDLTGTMYFGANSCIDP</sequence>
<dbReference type="Gene3D" id="3.40.390.10">
    <property type="entry name" value="Collagenase (Catalytic Domain)"/>
    <property type="match status" value="1"/>
</dbReference>
<feature type="compositionally biased region" description="Polar residues" evidence="3">
    <location>
        <begin position="363"/>
        <end position="373"/>
    </location>
</feature>
<feature type="compositionally biased region" description="Basic and acidic residues" evidence="3">
    <location>
        <begin position="92"/>
        <end position="103"/>
    </location>
</feature>
<keyword evidence="9" id="KW-1185">Reference proteome</keyword>
<evidence type="ECO:0000256" key="2">
    <source>
        <dbReference type="PROSITE-ProRule" id="PRU00276"/>
    </source>
</evidence>
<dbReference type="PROSITE" id="PS51670">
    <property type="entry name" value="SHKT"/>
    <property type="match status" value="1"/>
</dbReference>
<dbReference type="EMBL" id="CAJFCJ010000008">
    <property type="protein sequence ID" value="CAD5118360.1"/>
    <property type="molecule type" value="Genomic_DNA"/>
</dbReference>
<comment type="caution">
    <text evidence="1">Lacks conserved residue(s) required for the propagation of feature annotation.</text>
</comment>
<dbReference type="PROSITE" id="PS50215">
    <property type="entry name" value="ADAM_MEPRO"/>
    <property type="match status" value="1"/>
</dbReference>
<dbReference type="InterPro" id="IPR001590">
    <property type="entry name" value="Peptidase_M12B"/>
</dbReference>
<protein>
    <submittedName>
        <fullName evidence="8">DgyrCDS7069</fullName>
    </submittedName>
</protein>
<proteinExistence type="predicted"/>
<dbReference type="AlphaFoldDB" id="A0A7I8VS68"/>
<feature type="binding site" evidence="2">
    <location>
        <position position="565"/>
    </location>
    <ligand>
        <name>Zn(2+)</name>
        <dbReference type="ChEBI" id="CHEBI:29105"/>
        <note>catalytic</note>
    </ligand>
</feature>
<dbReference type="SUPFAM" id="SSF55486">
    <property type="entry name" value="Metalloproteases ('zincins'), catalytic domain"/>
    <property type="match status" value="1"/>
</dbReference>
<dbReference type="InterPro" id="IPR024079">
    <property type="entry name" value="MetalloPept_cat_dom_sf"/>
</dbReference>
<feature type="region of interest" description="Disordered" evidence="3">
    <location>
        <begin position="351"/>
        <end position="373"/>
    </location>
</feature>
<dbReference type="InterPro" id="IPR000742">
    <property type="entry name" value="EGF"/>
</dbReference>
<dbReference type="Pfam" id="PF00008">
    <property type="entry name" value="EGF"/>
    <property type="match status" value="1"/>
</dbReference>
<reference evidence="8 9" key="1">
    <citation type="submission" date="2020-08" db="EMBL/GenBank/DDBJ databases">
        <authorList>
            <person name="Hejnol A."/>
        </authorList>
    </citation>
    <scope>NUCLEOTIDE SEQUENCE [LARGE SCALE GENOMIC DNA]</scope>
</reference>
<dbReference type="Proteomes" id="UP000549394">
    <property type="component" value="Unassembled WGS sequence"/>
</dbReference>
<dbReference type="GO" id="GO:0006508">
    <property type="term" value="P:proteolysis"/>
    <property type="evidence" value="ECO:0007669"/>
    <property type="project" value="InterPro"/>
</dbReference>
<evidence type="ECO:0000313" key="9">
    <source>
        <dbReference type="Proteomes" id="UP000549394"/>
    </source>
</evidence>
<dbReference type="SMART" id="SM00181">
    <property type="entry name" value="EGF"/>
    <property type="match status" value="1"/>
</dbReference>
<dbReference type="GO" id="GO:0046872">
    <property type="term" value="F:metal ion binding"/>
    <property type="evidence" value="ECO:0007669"/>
    <property type="project" value="UniProtKB-KW"/>
</dbReference>
<gene>
    <name evidence="8" type="ORF">DGYR_LOCUS6751</name>
</gene>
<organism evidence="8 9">
    <name type="scientific">Dimorphilus gyrociliatus</name>
    <dbReference type="NCBI Taxonomy" id="2664684"/>
    <lineage>
        <taxon>Eukaryota</taxon>
        <taxon>Metazoa</taxon>
        <taxon>Spiralia</taxon>
        <taxon>Lophotrochozoa</taxon>
        <taxon>Annelida</taxon>
        <taxon>Polychaeta</taxon>
        <taxon>Polychaeta incertae sedis</taxon>
        <taxon>Dinophilidae</taxon>
        <taxon>Dimorphilus</taxon>
    </lineage>
</organism>
<keyword evidence="1" id="KW-0245">EGF-like domain</keyword>
<feature type="active site" evidence="2">
    <location>
        <position position="562"/>
    </location>
</feature>
<feature type="domain" description="ShKT" evidence="7">
    <location>
        <begin position="813"/>
        <end position="843"/>
    </location>
</feature>
<accession>A0A7I8VS68</accession>
<evidence type="ECO:0000313" key="8">
    <source>
        <dbReference type="EMBL" id="CAD5118360.1"/>
    </source>
</evidence>
<evidence type="ECO:0000259" key="6">
    <source>
        <dbReference type="PROSITE" id="PS50215"/>
    </source>
</evidence>
<keyword evidence="2" id="KW-0862">Zinc</keyword>
<name>A0A7I8VS68_9ANNE</name>